<accession>A0A5B7JCM3</accession>
<proteinExistence type="predicted"/>
<organism evidence="2 3">
    <name type="scientific">Portunus trituberculatus</name>
    <name type="common">Swimming crab</name>
    <name type="synonym">Neptunus trituberculatus</name>
    <dbReference type="NCBI Taxonomy" id="210409"/>
    <lineage>
        <taxon>Eukaryota</taxon>
        <taxon>Metazoa</taxon>
        <taxon>Ecdysozoa</taxon>
        <taxon>Arthropoda</taxon>
        <taxon>Crustacea</taxon>
        <taxon>Multicrustacea</taxon>
        <taxon>Malacostraca</taxon>
        <taxon>Eumalacostraca</taxon>
        <taxon>Eucarida</taxon>
        <taxon>Decapoda</taxon>
        <taxon>Pleocyemata</taxon>
        <taxon>Brachyura</taxon>
        <taxon>Eubrachyura</taxon>
        <taxon>Portunoidea</taxon>
        <taxon>Portunidae</taxon>
        <taxon>Portuninae</taxon>
        <taxon>Portunus</taxon>
    </lineage>
</organism>
<dbReference type="Proteomes" id="UP000324222">
    <property type="component" value="Unassembled WGS sequence"/>
</dbReference>
<feature type="region of interest" description="Disordered" evidence="1">
    <location>
        <begin position="1"/>
        <end position="29"/>
    </location>
</feature>
<evidence type="ECO:0000313" key="3">
    <source>
        <dbReference type="Proteomes" id="UP000324222"/>
    </source>
</evidence>
<gene>
    <name evidence="2" type="ORF">E2C01_085094</name>
</gene>
<dbReference type="EMBL" id="VSRR010083331">
    <property type="protein sequence ID" value="MPC90124.1"/>
    <property type="molecule type" value="Genomic_DNA"/>
</dbReference>
<comment type="caution">
    <text evidence="2">The sequence shown here is derived from an EMBL/GenBank/DDBJ whole genome shotgun (WGS) entry which is preliminary data.</text>
</comment>
<name>A0A5B7JCM3_PORTR</name>
<dbReference type="AlphaFoldDB" id="A0A5B7JCM3"/>
<evidence type="ECO:0000256" key="1">
    <source>
        <dbReference type="SAM" id="MobiDB-lite"/>
    </source>
</evidence>
<sequence>MRHASENSTRPSSSTHTPPPPGGHNPAAMSVSNNVVREISTTYLGKKCVSGVPQGPILTAPHFTSHSYSFCIAHSPPDHCKPRHRAQACPGVPTNTPLSSFSLSPSPPPLSLSLVHSTRLLHLSGASFSSSRHCTSSQPSRLRT</sequence>
<evidence type="ECO:0000313" key="2">
    <source>
        <dbReference type="EMBL" id="MPC90124.1"/>
    </source>
</evidence>
<keyword evidence="3" id="KW-1185">Reference proteome</keyword>
<reference evidence="2 3" key="1">
    <citation type="submission" date="2019-05" db="EMBL/GenBank/DDBJ databases">
        <title>Another draft genome of Portunus trituberculatus and its Hox gene families provides insights of decapod evolution.</title>
        <authorList>
            <person name="Jeong J.-H."/>
            <person name="Song I."/>
            <person name="Kim S."/>
            <person name="Choi T."/>
            <person name="Kim D."/>
            <person name="Ryu S."/>
            <person name="Kim W."/>
        </authorList>
    </citation>
    <scope>NUCLEOTIDE SEQUENCE [LARGE SCALE GENOMIC DNA]</scope>
    <source>
        <tissue evidence="2">Muscle</tissue>
    </source>
</reference>
<feature type="compositionally biased region" description="Low complexity" evidence="1">
    <location>
        <begin position="7"/>
        <end position="16"/>
    </location>
</feature>
<protein>
    <submittedName>
        <fullName evidence="2">Uncharacterized protein</fullName>
    </submittedName>
</protein>